<dbReference type="SUPFAM" id="SSF47923">
    <property type="entry name" value="Ypt/Rab-GAP domain of gyp1p"/>
    <property type="match status" value="1"/>
</dbReference>
<proteinExistence type="inferred from homology"/>
<evidence type="ECO:0000313" key="7">
    <source>
        <dbReference type="EMBL" id="CAE7662179.1"/>
    </source>
</evidence>
<dbReference type="EMBL" id="CAJNJA010031931">
    <property type="protein sequence ID" value="CAE7662179.1"/>
    <property type="molecule type" value="Genomic_DNA"/>
</dbReference>
<organism evidence="7 8">
    <name type="scientific">Symbiodinium necroappetens</name>
    <dbReference type="NCBI Taxonomy" id="1628268"/>
    <lineage>
        <taxon>Eukaryota</taxon>
        <taxon>Sar</taxon>
        <taxon>Alveolata</taxon>
        <taxon>Dinophyceae</taxon>
        <taxon>Suessiales</taxon>
        <taxon>Symbiodiniaceae</taxon>
        <taxon>Symbiodinium</taxon>
    </lineage>
</organism>
<dbReference type="PANTHER" id="PTHR10159">
    <property type="entry name" value="DUAL SPECIFICITY PROTEIN PHOSPHATASE"/>
    <property type="match status" value="1"/>
</dbReference>
<dbReference type="PROSITE" id="PS50054">
    <property type="entry name" value="TYR_PHOSPHATASE_DUAL"/>
    <property type="match status" value="1"/>
</dbReference>
<name>A0A812VZ09_9DINO</name>
<dbReference type="SUPFAM" id="SSF52799">
    <property type="entry name" value="(Phosphotyrosine protein) phosphatases II"/>
    <property type="match status" value="1"/>
</dbReference>
<dbReference type="InterPro" id="IPR000195">
    <property type="entry name" value="Rab-GAP-TBC_dom"/>
</dbReference>
<dbReference type="Proteomes" id="UP000601435">
    <property type="component" value="Unassembled WGS sequence"/>
</dbReference>
<keyword evidence="4" id="KW-0904">Protein phosphatase</keyword>
<dbReference type="SMART" id="SM00195">
    <property type="entry name" value="DSPc"/>
    <property type="match status" value="1"/>
</dbReference>
<keyword evidence="8" id="KW-1185">Reference proteome</keyword>
<evidence type="ECO:0000313" key="8">
    <source>
        <dbReference type="Proteomes" id="UP000601435"/>
    </source>
</evidence>
<evidence type="ECO:0000256" key="4">
    <source>
        <dbReference type="ARBA" id="ARBA00022912"/>
    </source>
</evidence>
<protein>
    <recommendedName>
        <fullName evidence="2">protein-tyrosine-phosphatase</fullName>
        <ecNumber evidence="2">3.1.3.48</ecNumber>
    </recommendedName>
</protein>
<dbReference type="InterPro" id="IPR000340">
    <property type="entry name" value="Dual-sp_phosphatase_cat-dom"/>
</dbReference>
<feature type="domain" description="Tyrosine-protein phosphatase" evidence="5">
    <location>
        <begin position="11"/>
        <end position="155"/>
    </location>
</feature>
<evidence type="ECO:0000256" key="3">
    <source>
        <dbReference type="ARBA" id="ARBA00022801"/>
    </source>
</evidence>
<sequence length="716" mass="81031">MSPIHAITLDNVDEIVENLYLGGITAAYETENLVEQGIRAVVCCVRETEFPSYDFNKQIHYFRVDVEDVSIEPIEYFWPEAMQFIHEHHSKGLPVFVHCRAGVSRSASTVIAYLVSQLGFTLKDAFLLAHKKRPVVTPNLGFMDKLCELEKSITGTSSIDLFKYESWWSGSHMAEVPDVGIEDLEEVEKVPAALPSSPSGRSSAAQKLQAANRKLRILRAMSDLEHQKQVLLDLPDFDGDPVHRERIERIRSLLIRQAAHDPELGYCQGMHLTAAIFVAASESQGEAYWRFHGFTTALRGLWLGSSSFPLLRSGCACFQELAKGRPWYQHLMALKLDLNVYLAQAWLGLFGLWLPFSVLVQSIQLLEGSHMAGLLAMTLALLDRRSDRLHEAQTEDALLRVLSSKEDISAREILRETRKNLAEASIALKHNTDEAELTLTMRNSRVFSDEQKILEGLPSLSELVLQERVEPDVTEIAPLPRQDISCWSCLEAFRKPRESPQVAKRARASVHDQNQELAKMRSFTHATIRHEARQRLSRLNWADQTRCRTSPTTGDLEDSLRSSQDRLLGARCRGRKYRVWDFLSLQLRACSEAPALLFDAEFECGSLGPVTRMTAREYEVQLLSDAGGGYVQWFCFRVRNMRVGMPYTFHLTNLVKPGSLFDDGCQPVLFSRRRMEDCGVGWSREGTDVAYYPCGFGAGARKHHCVTFDVVFPFEE</sequence>
<dbReference type="PROSITE" id="PS50056">
    <property type="entry name" value="TYR_PHOSPHATASE_2"/>
    <property type="match status" value="1"/>
</dbReference>
<comment type="caution">
    <text evidence="7">The sequence shown here is derived from an EMBL/GenBank/DDBJ whole genome shotgun (WGS) entry which is preliminary data.</text>
</comment>
<dbReference type="Pfam" id="PF18027">
    <property type="entry name" value="Pepdidase_M14_N"/>
    <property type="match status" value="1"/>
</dbReference>
<gene>
    <name evidence="7" type="primary">AGBL2</name>
    <name evidence="7" type="ORF">SNEC2469_LOCUS18834</name>
</gene>
<dbReference type="InterPro" id="IPR020422">
    <property type="entry name" value="TYR_PHOSPHATASE_DUAL_dom"/>
</dbReference>
<dbReference type="GO" id="GO:0043409">
    <property type="term" value="P:negative regulation of MAPK cascade"/>
    <property type="evidence" value="ECO:0007669"/>
    <property type="project" value="TreeGrafter"/>
</dbReference>
<dbReference type="PROSITE" id="PS00383">
    <property type="entry name" value="TYR_PHOSPHATASE_1"/>
    <property type="match status" value="1"/>
</dbReference>
<accession>A0A812VZ09</accession>
<dbReference type="OrthoDB" id="10252009at2759"/>
<dbReference type="InterPro" id="IPR040626">
    <property type="entry name" value="Pepdidase_M14_N"/>
</dbReference>
<dbReference type="GO" id="GO:0005737">
    <property type="term" value="C:cytoplasm"/>
    <property type="evidence" value="ECO:0007669"/>
    <property type="project" value="TreeGrafter"/>
</dbReference>
<evidence type="ECO:0000256" key="1">
    <source>
        <dbReference type="ARBA" id="ARBA00008601"/>
    </source>
</evidence>
<keyword evidence="3" id="KW-0378">Hydrolase</keyword>
<dbReference type="InterPro" id="IPR035969">
    <property type="entry name" value="Rab-GAP_TBC_sf"/>
</dbReference>
<dbReference type="Pfam" id="PF00566">
    <property type="entry name" value="RabGAP-TBC"/>
    <property type="match status" value="1"/>
</dbReference>
<dbReference type="AlphaFoldDB" id="A0A812VZ09"/>
<feature type="non-terminal residue" evidence="7">
    <location>
        <position position="1"/>
    </location>
</feature>
<dbReference type="Gene3D" id="1.10.472.80">
    <property type="entry name" value="Ypt/Rab-GAP domain of gyp1p, domain 3"/>
    <property type="match status" value="1"/>
</dbReference>
<dbReference type="Gene3D" id="2.60.40.3120">
    <property type="match status" value="1"/>
</dbReference>
<comment type="similarity">
    <text evidence="1">Belongs to the protein-tyrosine phosphatase family. Non-receptor class dual specificity subfamily.</text>
</comment>
<dbReference type="EC" id="3.1.3.48" evidence="2"/>
<dbReference type="InterPro" id="IPR000387">
    <property type="entry name" value="Tyr_Pase_dom"/>
</dbReference>
<dbReference type="InterPro" id="IPR016130">
    <property type="entry name" value="Tyr_Pase_AS"/>
</dbReference>
<dbReference type="Pfam" id="PF00782">
    <property type="entry name" value="DSPc"/>
    <property type="match status" value="1"/>
</dbReference>
<evidence type="ECO:0000259" key="6">
    <source>
        <dbReference type="PROSITE" id="PS50056"/>
    </source>
</evidence>
<evidence type="ECO:0000259" key="5">
    <source>
        <dbReference type="PROSITE" id="PS50054"/>
    </source>
</evidence>
<dbReference type="Gene3D" id="1.10.8.270">
    <property type="entry name" value="putative rabgap domain of human tbc1 domain family member 14 like domains"/>
    <property type="match status" value="1"/>
</dbReference>
<dbReference type="InterPro" id="IPR029021">
    <property type="entry name" value="Prot-tyrosine_phosphatase-like"/>
</dbReference>
<dbReference type="PANTHER" id="PTHR10159:SF519">
    <property type="entry name" value="DUAL SPECIFICITY PROTEIN PHOSPHATASE MPK3"/>
    <property type="match status" value="1"/>
</dbReference>
<evidence type="ECO:0000256" key="2">
    <source>
        <dbReference type="ARBA" id="ARBA00013064"/>
    </source>
</evidence>
<dbReference type="GO" id="GO:0004725">
    <property type="term" value="F:protein tyrosine phosphatase activity"/>
    <property type="evidence" value="ECO:0007669"/>
    <property type="project" value="UniProtKB-EC"/>
</dbReference>
<reference evidence="7" key="1">
    <citation type="submission" date="2021-02" db="EMBL/GenBank/DDBJ databases">
        <authorList>
            <person name="Dougan E. K."/>
            <person name="Rhodes N."/>
            <person name="Thang M."/>
            <person name="Chan C."/>
        </authorList>
    </citation>
    <scope>NUCLEOTIDE SEQUENCE</scope>
</reference>
<dbReference type="Gene3D" id="3.90.190.10">
    <property type="entry name" value="Protein tyrosine phosphatase superfamily"/>
    <property type="match status" value="1"/>
</dbReference>
<feature type="domain" description="Tyrosine specific protein phosphatases" evidence="6">
    <location>
        <begin position="75"/>
        <end position="134"/>
    </location>
</feature>
<dbReference type="CDD" id="cd14498">
    <property type="entry name" value="DSP"/>
    <property type="match status" value="1"/>
</dbReference>